<proteinExistence type="predicted"/>
<dbReference type="AlphaFoldDB" id="A0A251RSP4"/>
<accession>A0A251RSP4</accession>
<protein>
    <submittedName>
        <fullName evidence="1">Uncharacterized protein</fullName>
    </submittedName>
</protein>
<dbReference type="Proteomes" id="UP000215914">
    <property type="component" value="Chromosome 17"/>
</dbReference>
<dbReference type="EMBL" id="CM007906">
    <property type="protein sequence ID" value="OTF87386.1"/>
    <property type="molecule type" value="Genomic_DNA"/>
</dbReference>
<reference evidence="2" key="1">
    <citation type="journal article" date="2017" name="Nature">
        <title>The sunflower genome provides insights into oil metabolism, flowering and Asterid evolution.</title>
        <authorList>
            <person name="Badouin H."/>
            <person name="Gouzy J."/>
            <person name="Grassa C.J."/>
            <person name="Murat F."/>
            <person name="Staton S.E."/>
            <person name="Cottret L."/>
            <person name="Lelandais-Briere C."/>
            <person name="Owens G.L."/>
            <person name="Carrere S."/>
            <person name="Mayjonade B."/>
            <person name="Legrand L."/>
            <person name="Gill N."/>
            <person name="Kane N.C."/>
            <person name="Bowers J.E."/>
            <person name="Hubner S."/>
            <person name="Bellec A."/>
            <person name="Berard A."/>
            <person name="Berges H."/>
            <person name="Blanchet N."/>
            <person name="Boniface M.C."/>
            <person name="Brunel D."/>
            <person name="Catrice O."/>
            <person name="Chaidir N."/>
            <person name="Claudel C."/>
            <person name="Donnadieu C."/>
            <person name="Faraut T."/>
            <person name="Fievet G."/>
            <person name="Helmstetter N."/>
            <person name="King M."/>
            <person name="Knapp S.J."/>
            <person name="Lai Z."/>
            <person name="Le Paslier M.C."/>
            <person name="Lippi Y."/>
            <person name="Lorenzon L."/>
            <person name="Mandel J.R."/>
            <person name="Marage G."/>
            <person name="Marchand G."/>
            <person name="Marquand E."/>
            <person name="Bret-Mestries E."/>
            <person name="Morien E."/>
            <person name="Nambeesan S."/>
            <person name="Nguyen T."/>
            <person name="Pegot-Espagnet P."/>
            <person name="Pouilly N."/>
            <person name="Raftis F."/>
            <person name="Sallet E."/>
            <person name="Schiex T."/>
            <person name="Thomas J."/>
            <person name="Vandecasteele C."/>
            <person name="Vares D."/>
            <person name="Vear F."/>
            <person name="Vautrin S."/>
            <person name="Crespi M."/>
            <person name="Mangin B."/>
            <person name="Burke J.M."/>
            <person name="Salse J."/>
            <person name="Munos S."/>
            <person name="Vincourt P."/>
            <person name="Rieseberg L.H."/>
            <person name="Langlade N.B."/>
        </authorList>
    </citation>
    <scope>NUCLEOTIDE SEQUENCE [LARGE SCALE GENOMIC DNA]</scope>
    <source>
        <strain evidence="2">cv. SF193</strain>
    </source>
</reference>
<sequence>MQYQMSLRQLASTHKLQSLFPPFLPLPSAAYHDHRITFSCFRLCSLANFVSATVMTANRSSYAHNLTL</sequence>
<evidence type="ECO:0000313" key="1">
    <source>
        <dbReference type="EMBL" id="OTF87386.1"/>
    </source>
</evidence>
<organism evidence="1 2">
    <name type="scientific">Helianthus annuus</name>
    <name type="common">Common sunflower</name>
    <dbReference type="NCBI Taxonomy" id="4232"/>
    <lineage>
        <taxon>Eukaryota</taxon>
        <taxon>Viridiplantae</taxon>
        <taxon>Streptophyta</taxon>
        <taxon>Embryophyta</taxon>
        <taxon>Tracheophyta</taxon>
        <taxon>Spermatophyta</taxon>
        <taxon>Magnoliopsida</taxon>
        <taxon>eudicotyledons</taxon>
        <taxon>Gunneridae</taxon>
        <taxon>Pentapetalae</taxon>
        <taxon>asterids</taxon>
        <taxon>campanulids</taxon>
        <taxon>Asterales</taxon>
        <taxon>Asteraceae</taxon>
        <taxon>Asteroideae</taxon>
        <taxon>Heliantheae alliance</taxon>
        <taxon>Heliantheae</taxon>
        <taxon>Helianthus</taxon>
    </lineage>
</organism>
<evidence type="ECO:0000313" key="2">
    <source>
        <dbReference type="Proteomes" id="UP000215914"/>
    </source>
</evidence>
<gene>
    <name evidence="1" type="ORF">HannXRQ_Chr17g0561231</name>
</gene>
<dbReference type="InParanoid" id="A0A251RSP4"/>
<keyword evidence="2" id="KW-1185">Reference proteome</keyword>
<name>A0A251RSP4_HELAN</name>